<evidence type="ECO:0000256" key="3">
    <source>
        <dbReference type="ARBA" id="ARBA00008295"/>
    </source>
</evidence>
<dbReference type="Proteomes" id="UP001153269">
    <property type="component" value="Unassembled WGS sequence"/>
</dbReference>
<gene>
    <name evidence="12" type="ORF">PLEPLA_LOCUS48234</name>
</gene>
<feature type="transmembrane region" description="Helical" evidence="11">
    <location>
        <begin position="74"/>
        <end position="97"/>
    </location>
</feature>
<evidence type="ECO:0000256" key="11">
    <source>
        <dbReference type="SAM" id="Phobius"/>
    </source>
</evidence>
<accession>A0A9N7W063</accession>
<dbReference type="PROSITE" id="PS01346">
    <property type="entry name" value="CLAUDIN"/>
    <property type="match status" value="1"/>
</dbReference>
<evidence type="ECO:0000256" key="2">
    <source>
        <dbReference type="ARBA" id="ARBA00004651"/>
    </source>
</evidence>
<evidence type="ECO:0000256" key="10">
    <source>
        <dbReference type="SAM" id="MobiDB-lite"/>
    </source>
</evidence>
<evidence type="ECO:0000256" key="8">
    <source>
        <dbReference type="ARBA" id="ARBA00022989"/>
    </source>
</evidence>
<keyword evidence="4" id="KW-0796">Tight junction</keyword>
<keyword evidence="9 11" id="KW-0472">Membrane</keyword>
<evidence type="ECO:0000256" key="4">
    <source>
        <dbReference type="ARBA" id="ARBA00022427"/>
    </source>
</evidence>
<evidence type="ECO:0000256" key="5">
    <source>
        <dbReference type="ARBA" id="ARBA00022475"/>
    </source>
</evidence>
<keyword evidence="5" id="KW-1003">Cell membrane</keyword>
<feature type="non-terminal residue" evidence="12">
    <location>
        <position position="1"/>
    </location>
</feature>
<evidence type="ECO:0000256" key="7">
    <source>
        <dbReference type="ARBA" id="ARBA00022949"/>
    </source>
</evidence>
<evidence type="ECO:0000313" key="12">
    <source>
        <dbReference type="EMBL" id="CAB1460383.1"/>
    </source>
</evidence>
<evidence type="ECO:0000313" key="13">
    <source>
        <dbReference type="Proteomes" id="UP001153269"/>
    </source>
</evidence>
<feature type="transmembrane region" description="Helical" evidence="11">
    <location>
        <begin position="157"/>
        <end position="180"/>
    </location>
</feature>
<comment type="subcellular location">
    <subcellularLocation>
        <location evidence="1">Cell junction</location>
        <location evidence="1">Tight junction</location>
    </subcellularLocation>
    <subcellularLocation>
        <location evidence="2">Cell membrane</location>
        <topology evidence="2">Multi-pass membrane protein</topology>
    </subcellularLocation>
</comment>
<keyword evidence="8 11" id="KW-1133">Transmembrane helix</keyword>
<dbReference type="EMBL" id="CADEAL010004474">
    <property type="protein sequence ID" value="CAB1460383.1"/>
    <property type="molecule type" value="Genomic_DNA"/>
</dbReference>
<dbReference type="AlphaFoldDB" id="A0A9N7W063"/>
<feature type="compositionally biased region" description="Low complexity" evidence="10">
    <location>
        <begin position="300"/>
        <end position="310"/>
    </location>
</feature>
<evidence type="ECO:0000256" key="1">
    <source>
        <dbReference type="ARBA" id="ARBA00004435"/>
    </source>
</evidence>
<feature type="region of interest" description="Disordered" evidence="10">
    <location>
        <begin position="354"/>
        <end position="395"/>
    </location>
</feature>
<reference evidence="12" key="1">
    <citation type="submission" date="2020-03" db="EMBL/GenBank/DDBJ databases">
        <authorList>
            <person name="Weist P."/>
        </authorList>
    </citation>
    <scope>NUCLEOTIDE SEQUENCE</scope>
</reference>
<organism evidence="12 13">
    <name type="scientific">Pleuronectes platessa</name>
    <name type="common">European plaice</name>
    <dbReference type="NCBI Taxonomy" id="8262"/>
    <lineage>
        <taxon>Eukaryota</taxon>
        <taxon>Metazoa</taxon>
        <taxon>Chordata</taxon>
        <taxon>Craniata</taxon>
        <taxon>Vertebrata</taxon>
        <taxon>Euteleostomi</taxon>
        <taxon>Actinopterygii</taxon>
        <taxon>Neopterygii</taxon>
        <taxon>Teleostei</taxon>
        <taxon>Neoteleostei</taxon>
        <taxon>Acanthomorphata</taxon>
        <taxon>Carangaria</taxon>
        <taxon>Pleuronectiformes</taxon>
        <taxon>Pleuronectoidei</taxon>
        <taxon>Pleuronectidae</taxon>
        <taxon>Pleuronectes</taxon>
    </lineage>
</organism>
<dbReference type="GO" id="GO:0005198">
    <property type="term" value="F:structural molecule activity"/>
    <property type="evidence" value="ECO:0007669"/>
    <property type="project" value="InterPro"/>
</dbReference>
<feature type="region of interest" description="Disordered" evidence="10">
    <location>
        <begin position="247"/>
        <end position="269"/>
    </location>
</feature>
<name>A0A9N7W063_PLEPL</name>
<feature type="transmembrane region" description="Helical" evidence="11">
    <location>
        <begin position="5"/>
        <end position="25"/>
    </location>
</feature>
<keyword evidence="6 11" id="KW-0812">Transmembrane</keyword>
<keyword evidence="7" id="KW-0965">Cell junction</keyword>
<dbReference type="PANTHER" id="PTHR12002">
    <property type="entry name" value="CLAUDIN"/>
    <property type="match status" value="1"/>
</dbReference>
<evidence type="ECO:0008006" key="14">
    <source>
        <dbReference type="Google" id="ProtNLM"/>
    </source>
</evidence>
<dbReference type="InterPro" id="IPR006187">
    <property type="entry name" value="Claudin"/>
</dbReference>
<proteinExistence type="inferred from homology"/>
<dbReference type="PRINTS" id="PR01077">
    <property type="entry name" value="CLAUDIN"/>
</dbReference>
<keyword evidence="13" id="KW-1185">Reference proteome</keyword>
<dbReference type="InterPro" id="IPR004031">
    <property type="entry name" value="PMP22/EMP/MP20/Claudin"/>
</dbReference>
<evidence type="ECO:0000256" key="6">
    <source>
        <dbReference type="ARBA" id="ARBA00022692"/>
    </source>
</evidence>
<sequence>MQRTALFVTFGGLVTSLITTFLPLWKTMNSELNEVENWFSGLWHTCLYTEEVGIQCKAYESVLGLPMDLQISRVLMSVSIGTGGLAVLAAFPGLEGVEVCVGDPRRKRVLLILGGVLSWVSGLSTLAPISFVAYTTLVEFMDEGFPDVMPRWEYGEAMFSGWFGGLALVIGGTLFFVAVCMGDYDQQPPSVTNSPQLKHRTQHYLKTEGVNTINVTPGSASEKRATPTTGLLSLLLEGGSSCIRSWKRRTEEGTEGQTDWEYSRVDRASPRRQRDKIIDLFTSNQRLRFANSPLRHSSNSSPARGSDRASPPSPPPSLPLPWVSLNPGPTMGGCFSKPKPVEVKVELSLLDKEKEVDGLSPNGKASPFADCRPNGALGHGSDDDSTPLPPYHKPRDYVEASVCHVKDLENG</sequence>
<protein>
    <recommendedName>
        <fullName evidence="14">Claudin</fullName>
    </recommendedName>
</protein>
<dbReference type="InterPro" id="IPR017974">
    <property type="entry name" value="Claudin_CS"/>
</dbReference>
<comment type="caution">
    <text evidence="12">The sequence shown here is derived from an EMBL/GenBank/DDBJ whole genome shotgun (WGS) entry which is preliminary data.</text>
</comment>
<feature type="region of interest" description="Disordered" evidence="10">
    <location>
        <begin position="289"/>
        <end position="325"/>
    </location>
</feature>
<dbReference type="GO" id="GO:0005923">
    <property type="term" value="C:bicellular tight junction"/>
    <property type="evidence" value="ECO:0007669"/>
    <property type="project" value="UniProtKB-SubCell"/>
</dbReference>
<dbReference type="GO" id="GO:0005886">
    <property type="term" value="C:plasma membrane"/>
    <property type="evidence" value="ECO:0007669"/>
    <property type="project" value="UniProtKB-SubCell"/>
</dbReference>
<evidence type="ECO:0000256" key="9">
    <source>
        <dbReference type="ARBA" id="ARBA00023136"/>
    </source>
</evidence>
<dbReference type="Pfam" id="PF00822">
    <property type="entry name" value="PMP22_Claudin"/>
    <property type="match status" value="1"/>
</dbReference>
<comment type="similarity">
    <text evidence="3">Belongs to the claudin family.</text>
</comment>
<dbReference type="Gene3D" id="1.20.140.150">
    <property type="match status" value="1"/>
</dbReference>
<feature type="transmembrane region" description="Helical" evidence="11">
    <location>
        <begin position="109"/>
        <end position="137"/>
    </location>
</feature>